<dbReference type="EC" id="3.1.2.6" evidence="3"/>
<feature type="domain" description="Metallo-beta-lactamase" evidence="2">
    <location>
        <begin position="81"/>
        <end position="262"/>
    </location>
</feature>
<sequence>MLCRIQESFNVSFPPVRHVLFWLVFSLPGMNANADTEVGPATDSEVVTEDVDGFTVNEVAAGVYLHQGRHEQMSVSNRGDIVNSGFIIGTDAVAVIDPGGSVQNARLLSKLIRAHTSLPVRYVVLTHIHPDHMAGVSAFPATSKVIAHRHYPRALAQRGNFYYERFSTLFGGNIVEGLRVPDILVDESMRIDLGGRLLSISAHSTGHTDNDLSVFDHTTKTLFASDLLFAQRTPSLDGSLAGWLDVLRSIKNEDYALVIPGHGRPGTWQEVATPQIRYLNALQHRVSSDLERGLTLSEAIEAGMQETNEEGWQLFEEIHPTNITKAYTELEWD</sequence>
<evidence type="ECO:0000313" key="4">
    <source>
        <dbReference type="Proteomes" id="UP000250079"/>
    </source>
</evidence>
<dbReference type="GO" id="GO:0004416">
    <property type="term" value="F:hydroxyacylglutathione hydrolase activity"/>
    <property type="evidence" value="ECO:0007669"/>
    <property type="project" value="UniProtKB-EC"/>
</dbReference>
<name>A0A2Z2NG91_9GAMM</name>
<gene>
    <name evidence="3" type="primary">gloB_1</name>
    <name evidence="3" type="ORF">IMCC3135_00465</name>
</gene>
<dbReference type="AlphaFoldDB" id="A0A2Z2NG91"/>
<keyword evidence="4" id="KW-1185">Reference proteome</keyword>
<organism evidence="3 4">
    <name type="scientific">Granulosicoccus antarcticus IMCC3135</name>
    <dbReference type="NCBI Taxonomy" id="1192854"/>
    <lineage>
        <taxon>Bacteria</taxon>
        <taxon>Pseudomonadati</taxon>
        <taxon>Pseudomonadota</taxon>
        <taxon>Gammaproteobacteria</taxon>
        <taxon>Chromatiales</taxon>
        <taxon>Granulosicoccaceae</taxon>
        <taxon>Granulosicoccus</taxon>
    </lineage>
</organism>
<keyword evidence="3" id="KW-0378">Hydrolase</keyword>
<dbReference type="PANTHER" id="PTHR42951:SF4">
    <property type="entry name" value="ACYL-COENZYME A THIOESTERASE MBLAC2"/>
    <property type="match status" value="1"/>
</dbReference>
<dbReference type="EMBL" id="CP018632">
    <property type="protein sequence ID" value="ASJ70219.1"/>
    <property type="molecule type" value="Genomic_DNA"/>
</dbReference>
<accession>A0A2Z2NG91</accession>
<dbReference type="InterPro" id="IPR050855">
    <property type="entry name" value="NDM-1-like"/>
</dbReference>
<dbReference type="NCBIfam" id="TIGR04559">
    <property type="entry name" value="SoxH_rel_PQQ_2"/>
    <property type="match status" value="1"/>
</dbReference>
<dbReference type="SUPFAM" id="SSF56281">
    <property type="entry name" value="Metallo-hydrolase/oxidoreductase"/>
    <property type="match status" value="1"/>
</dbReference>
<dbReference type="Pfam" id="PF00753">
    <property type="entry name" value="Lactamase_B"/>
    <property type="match status" value="1"/>
</dbReference>
<dbReference type="Proteomes" id="UP000250079">
    <property type="component" value="Chromosome"/>
</dbReference>
<reference evidence="3 4" key="1">
    <citation type="submission" date="2016-12" db="EMBL/GenBank/DDBJ databases">
        <authorList>
            <person name="Song W.-J."/>
            <person name="Kurnit D.M."/>
        </authorList>
    </citation>
    <scope>NUCLEOTIDE SEQUENCE [LARGE SCALE GENOMIC DNA]</scope>
    <source>
        <strain evidence="3 4">IMCC3135</strain>
    </source>
</reference>
<evidence type="ECO:0000259" key="2">
    <source>
        <dbReference type="SMART" id="SM00849"/>
    </source>
</evidence>
<proteinExistence type="inferred from homology"/>
<dbReference type="RefSeq" id="WP_088915782.1">
    <property type="nucleotide sequence ID" value="NZ_CP018632.1"/>
</dbReference>
<dbReference type="Gene3D" id="3.60.15.10">
    <property type="entry name" value="Ribonuclease Z/Hydroxyacylglutathione hydrolase-like"/>
    <property type="match status" value="1"/>
</dbReference>
<comment type="similarity">
    <text evidence="1">Belongs to the metallo-beta-lactamase superfamily. Class-B beta-lactamase family.</text>
</comment>
<dbReference type="CDD" id="cd16282">
    <property type="entry name" value="metallo-hydrolase-like_MBL-fold"/>
    <property type="match status" value="1"/>
</dbReference>
<dbReference type="KEGG" id="gai:IMCC3135_00465"/>
<dbReference type="InterPro" id="IPR036866">
    <property type="entry name" value="RibonucZ/Hydroxyglut_hydro"/>
</dbReference>
<dbReference type="GO" id="GO:0017001">
    <property type="term" value="P:antibiotic catabolic process"/>
    <property type="evidence" value="ECO:0007669"/>
    <property type="project" value="UniProtKB-ARBA"/>
</dbReference>
<protein>
    <submittedName>
        <fullName evidence="3">Hydroxyacylglutathione hydrolase</fullName>
        <ecNumber evidence="3">3.1.2.6</ecNumber>
    </submittedName>
</protein>
<dbReference type="SMART" id="SM00849">
    <property type="entry name" value="Lactamase_B"/>
    <property type="match status" value="1"/>
</dbReference>
<evidence type="ECO:0000313" key="3">
    <source>
        <dbReference type="EMBL" id="ASJ70219.1"/>
    </source>
</evidence>
<dbReference type="PANTHER" id="PTHR42951">
    <property type="entry name" value="METALLO-BETA-LACTAMASE DOMAIN-CONTAINING"/>
    <property type="match status" value="1"/>
</dbReference>
<dbReference type="InterPro" id="IPR001279">
    <property type="entry name" value="Metallo-B-lactamas"/>
</dbReference>
<dbReference type="InterPro" id="IPR030829">
    <property type="entry name" value="SoxH-rel_PQQ_2"/>
</dbReference>
<evidence type="ECO:0000256" key="1">
    <source>
        <dbReference type="ARBA" id="ARBA00005250"/>
    </source>
</evidence>
<dbReference type="OrthoDB" id="9769598at2"/>